<comment type="similarity">
    <text evidence="2">Belongs to the AB hydrolase superfamily. Epoxide hydrolase family.</text>
</comment>
<dbReference type="PRINTS" id="PR00412">
    <property type="entry name" value="EPOXHYDRLASE"/>
</dbReference>
<comment type="caution">
    <text evidence="4">The sequence shown here is derived from an EMBL/GenBank/DDBJ whole genome shotgun (WGS) entry which is preliminary data.</text>
</comment>
<accession>A0A0B1NZU9</accession>
<name>A0A0B1NZU9_UNCNE</name>
<keyword evidence="5" id="KW-1185">Reference proteome</keyword>
<proteinExistence type="inferred from homology"/>
<dbReference type="Proteomes" id="UP000030854">
    <property type="component" value="Unassembled WGS sequence"/>
</dbReference>
<gene>
    <name evidence="4" type="ORF">EV44_g2815</name>
</gene>
<sequence length="330" mass="37219">MNAVDKITPDDPRIQWKTANLNGKTYEYLLAEPTGSITNTIFLIHGWPDLAFGWRYQIPCLLSLGYRIVAPNMMGYGGTDAPESPEFYTCKRACDDLSILVSHLGLNKIVIGGHDWGGAVVYRFALRYPSLTSKFFVICTSFIPPTKEHLSLTNLPNFKYQLQLGGPEVEQFIVDEEKMKQFLSGIYGGITPTGKYIFSPSHGVHLDRLKLIGPPSLLSDTELNFYVKSYMRNGIRGSLNWYRTDMLNYEDEKEMANNMKPGPLFNMPALYIACSNDSVLSPSLSEGMDIWFKNLKRAEVPSAHWAMVEKSLEVNQCIKEFLCEGNKALL</sequence>
<evidence type="ECO:0000259" key="3">
    <source>
        <dbReference type="Pfam" id="PF00561"/>
    </source>
</evidence>
<dbReference type="OMA" id="YQIPMLV"/>
<dbReference type="EMBL" id="JNVN01002509">
    <property type="protein sequence ID" value="KHJ31887.1"/>
    <property type="molecule type" value="Genomic_DNA"/>
</dbReference>
<reference evidence="4 5" key="1">
    <citation type="journal article" date="2014" name="BMC Genomics">
        <title>Adaptive genomic structural variation in the grape powdery mildew pathogen, Erysiphe necator.</title>
        <authorList>
            <person name="Jones L."/>
            <person name="Riaz S."/>
            <person name="Morales-Cruz A."/>
            <person name="Amrine K.C."/>
            <person name="McGuire B."/>
            <person name="Gubler W.D."/>
            <person name="Walker M.A."/>
            <person name="Cantu D."/>
        </authorList>
    </citation>
    <scope>NUCLEOTIDE SEQUENCE [LARGE SCALE GENOMIC DNA]</scope>
    <source>
        <strain evidence="5">c</strain>
    </source>
</reference>
<evidence type="ECO:0000256" key="1">
    <source>
        <dbReference type="ARBA" id="ARBA00022801"/>
    </source>
</evidence>
<dbReference type="Gene3D" id="3.40.50.1820">
    <property type="entry name" value="alpha/beta hydrolase"/>
    <property type="match status" value="1"/>
</dbReference>
<dbReference type="InterPro" id="IPR029058">
    <property type="entry name" value="AB_hydrolase_fold"/>
</dbReference>
<keyword evidence="1 4" id="KW-0378">Hydrolase</keyword>
<dbReference type="InterPro" id="IPR000639">
    <property type="entry name" value="Epox_hydrolase-like"/>
</dbReference>
<dbReference type="Pfam" id="PF00561">
    <property type="entry name" value="Abhydrolase_1"/>
    <property type="match status" value="1"/>
</dbReference>
<feature type="domain" description="AB hydrolase-1" evidence="3">
    <location>
        <begin position="40"/>
        <end position="150"/>
    </location>
</feature>
<dbReference type="SUPFAM" id="SSF53474">
    <property type="entry name" value="alpha/beta-Hydrolases"/>
    <property type="match status" value="1"/>
</dbReference>
<evidence type="ECO:0000256" key="2">
    <source>
        <dbReference type="ARBA" id="ARBA00038334"/>
    </source>
</evidence>
<organism evidence="4 5">
    <name type="scientific">Uncinula necator</name>
    <name type="common">Grape powdery mildew</name>
    <dbReference type="NCBI Taxonomy" id="52586"/>
    <lineage>
        <taxon>Eukaryota</taxon>
        <taxon>Fungi</taxon>
        <taxon>Dikarya</taxon>
        <taxon>Ascomycota</taxon>
        <taxon>Pezizomycotina</taxon>
        <taxon>Leotiomycetes</taxon>
        <taxon>Erysiphales</taxon>
        <taxon>Erysiphaceae</taxon>
        <taxon>Erysiphe</taxon>
    </lineage>
</organism>
<dbReference type="HOGENOM" id="CLU_020336_7_5_1"/>
<dbReference type="GO" id="GO:0016787">
    <property type="term" value="F:hydrolase activity"/>
    <property type="evidence" value="ECO:0007669"/>
    <property type="project" value="UniProtKB-KW"/>
</dbReference>
<dbReference type="InterPro" id="IPR000073">
    <property type="entry name" value="AB_hydrolase_1"/>
</dbReference>
<dbReference type="PANTHER" id="PTHR43329">
    <property type="entry name" value="EPOXIDE HYDROLASE"/>
    <property type="match status" value="1"/>
</dbReference>
<dbReference type="AlphaFoldDB" id="A0A0B1NZU9"/>
<protein>
    <submittedName>
        <fullName evidence="4">Putative epoxide hydrolase</fullName>
    </submittedName>
</protein>
<dbReference type="PRINTS" id="PR00111">
    <property type="entry name" value="ABHYDROLASE"/>
</dbReference>
<evidence type="ECO:0000313" key="4">
    <source>
        <dbReference type="EMBL" id="KHJ31887.1"/>
    </source>
</evidence>
<evidence type="ECO:0000313" key="5">
    <source>
        <dbReference type="Proteomes" id="UP000030854"/>
    </source>
</evidence>
<dbReference type="STRING" id="52586.A0A0B1NZU9"/>